<dbReference type="GO" id="GO:0006508">
    <property type="term" value="P:proteolysis"/>
    <property type="evidence" value="ECO:0007669"/>
    <property type="project" value="InterPro"/>
</dbReference>
<evidence type="ECO:0000313" key="9">
    <source>
        <dbReference type="Proteomes" id="UP000001307"/>
    </source>
</evidence>
<dbReference type="InterPro" id="IPR000477">
    <property type="entry name" value="RT_dom"/>
</dbReference>
<keyword evidence="4" id="KW-0229">DNA integration</keyword>
<dbReference type="Pfam" id="PF17919">
    <property type="entry name" value="RT_RNaseH_2"/>
    <property type="match status" value="1"/>
</dbReference>
<feature type="compositionally biased region" description="Basic residues" evidence="5">
    <location>
        <begin position="504"/>
        <end position="515"/>
    </location>
</feature>
<dbReference type="EC" id="3.1.26.4" evidence="2"/>
<evidence type="ECO:0000313" key="8">
    <source>
        <dbReference type="EMBL" id="CBY20225.1"/>
    </source>
</evidence>
<evidence type="ECO:0000259" key="6">
    <source>
        <dbReference type="Pfam" id="PF00078"/>
    </source>
</evidence>
<comment type="similarity">
    <text evidence="1">Belongs to the beta type-B retroviral polymerase family. HERV class-II K(HML-2) pol subfamily.</text>
</comment>
<dbReference type="GO" id="GO:0004190">
    <property type="term" value="F:aspartic-type endopeptidase activity"/>
    <property type="evidence" value="ECO:0007669"/>
    <property type="project" value="InterPro"/>
</dbReference>
<dbReference type="GO" id="GO:0004523">
    <property type="term" value="F:RNA-DNA hybrid ribonuclease activity"/>
    <property type="evidence" value="ECO:0007669"/>
    <property type="project" value="UniProtKB-EC"/>
</dbReference>
<accession>E4WR39</accession>
<dbReference type="Proteomes" id="UP000001307">
    <property type="component" value="Unassembled WGS sequence"/>
</dbReference>
<dbReference type="InterPro" id="IPR043502">
    <property type="entry name" value="DNA/RNA_pol_sf"/>
</dbReference>
<dbReference type="Gene3D" id="3.10.10.10">
    <property type="entry name" value="HIV Type 1 Reverse Transcriptase, subunit A, domain 1"/>
    <property type="match status" value="1"/>
</dbReference>
<feature type="domain" description="Reverse transcriptase/retrotransposon-derived protein RNase H-like" evidence="7">
    <location>
        <begin position="1194"/>
        <end position="1286"/>
    </location>
</feature>
<proteinExistence type="inferred from homology"/>
<dbReference type="EMBL" id="FN653015">
    <property type="protein sequence ID" value="CBY20225.1"/>
    <property type="molecule type" value="Genomic_DNA"/>
</dbReference>
<dbReference type="InterPro" id="IPR051320">
    <property type="entry name" value="Viral_Replic_Matur_Polypro"/>
</dbReference>
<dbReference type="SUPFAM" id="SSF56672">
    <property type="entry name" value="DNA/RNA polymerases"/>
    <property type="match status" value="1"/>
</dbReference>
<sequence>MSGSDAIASAFARANARSYEPYFSLSDSQKPPKLNADTPSALAKLIYDAWANHFERYVSKAISSRDSKNPYSQYSLDLPCLWEAPPLGREMPNWAGNCGIPSSLAEFQQWKDANPRRYKGKGLIEFLIVVDGIPRPNLFFNGTGDEEGAPDLQSDPLEIQNETNRIFLNFFFPGRVLFEGWNEPENLAYVRSAVKRAGETFITQCRPDHKIYVQRGELASPRAYIQDLLKGVDETEKKPEFFRWHALMRTLTDSTYDGFTVKSKMDLVRQVITKCLGNYSRPGENVTIGHRFDRSVFDAIETWTPFLELTSFLCSILCKSEKDLVEVLEALAAKVNCEFTSIDLRTVLNNQKFIISKIERKEEEELALICHERWEMAYRVDPEKPMRAYGEVVAAEARAVKDSEKRDKFKSFGDRKFGDNKKQTKRFKPEGKSSKKKRFHANSVNLAEDLKVDANSGTVWQERKDLKMNQQEVARVAPNKVMWMNIQKPAQKFATRLQKSARDLHKKSWSSKKPRKGDYRVIELDEIKRELDFVARQFKEEEGGWYMTQSMGGLENESGPTGEDVDTTSETSSEDEEQEDSDSSSEQGLSVEKQAENNHAFRLIRSAKEKHAVIEETTKITIKFDYLSQSKNNSENKIRNRHSYTLVFDTGASSTLVPKRFFIQLQESSKVVCRKTVEHAGAAAGGGTIELLPFRVSFALKVGALKLNITDAAVHANTNDQSTILLGLRDWYPNGIEFKKDKNGSHKILIEDVPLEEFWQFTEAVDSKLQSWRFLSESFLKITSESLIAGVSVKSDIDPNDEISSLVFNMKPTDKFYPNGMSHFWRKIEKIHQENKETNTVEDVVIDEFGDVLDLSKPEDRSFKRKIKRLLLKYSTVVFSKTQGVVPGAEFVVKGTIKGNTTGKFSQEPYERMPPAQVKLITDKMNSELAEGILRPLGNEMTARNYVRIFPVAKKNLPGMTVEEKVANVRLVLDCSRNINQGTTFANHEMDSIRDVIQRMAPYTKTGLIGSLDISSMFFSFRLDRELWEDFCVRHPEIGDCAITRLPMGWVSSPSYARDFLSRIYYPCNNFLVKYVDDFVFCADSREDFLKNLEMILQITHNMNLRFSGKKVSLLSKSLKVLGKRLKDGKITVDAHTVQKIVDEEVDKLKTVRQMRVILGRIAFIADAIPSRVEITAKLAEMVGSKKSTERLEWTPQLIDDFELLKKTISNALVDLYPVIPGLETILVVDSSYISTGGFLLQIKDNKKRLIRLFSRKRSDYNNQISMSSCLLEICGLVAAAKYFKVEMQIAAVTTRIYTDSISVEKLFNRLLKGESLCDDLRINTHLLDLINYDIEIIYLSNKSEYIVLADHLSRRESLSTKCEGQCKVCEAADAPLLNSKTLMLTQDTMKANEFVLINDLEPVGSVEQFELAQTIKDEYLWWNEHKATFSHARFAPLEGELLSFKVGRSNPAILNDFPELKGMSLKQFLNNKELLNRIQMRCKKLRAVFKAKEDLILPNARNRPGETARWRNEVIDGVVVRKRNFGIRQNYVIVIPERMTNWVVQKIHDEKGCSSQTAMLNEAKACMEVPLVRDAIKAITSRCRNCSFLRNVPNIATQLKEYNDFNPQFAGNVVSWDQLTRHSEKANKEFKFWLIVDHLTSFAKLIPVEGRSNTENNRKALIRAIGTIKSDMDGNTKVITDGATINMALVNDFELKSNNIEVVITDQLTRSKNNIAVLDSRSQKLTKFLVLALNQWTDPWQIAEKVNFDHNKLRSPHGFSPQELLSSRCQSTGDKITVNWNHLKDRIKTARAISRKANNKMVKKGFVRDPMLFTPFEESDKIYGGTIRTPIKLGDIIILSEAYNKNKSRIFWQVTKSPEMPEGIDFDNQIVSTVKMDLRKIQPSSRKVWSFNAIKLVIDGEKDFGNGKPEGRNELPEKFSCNFTQLNTTEIEAWRL</sequence>
<feature type="domain" description="Reverse transcriptase" evidence="6">
    <location>
        <begin position="982"/>
        <end position="1123"/>
    </location>
</feature>
<dbReference type="Pfam" id="PF00078">
    <property type="entry name" value="RVT_1"/>
    <property type="match status" value="1"/>
</dbReference>
<dbReference type="OrthoDB" id="10058156at2759"/>
<dbReference type="PROSITE" id="PS00141">
    <property type="entry name" value="ASP_PROTEASE"/>
    <property type="match status" value="1"/>
</dbReference>
<protein>
    <recommendedName>
        <fullName evidence="2">ribonuclease H</fullName>
        <ecNumber evidence="2">3.1.26.4</ecNumber>
    </recommendedName>
</protein>
<feature type="region of interest" description="Disordered" evidence="5">
    <location>
        <begin position="496"/>
        <end position="515"/>
    </location>
</feature>
<feature type="compositionally biased region" description="Basic and acidic residues" evidence="5">
    <location>
        <begin position="411"/>
        <end position="433"/>
    </location>
</feature>
<dbReference type="GO" id="GO:0015074">
    <property type="term" value="P:DNA integration"/>
    <property type="evidence" value="ECO:0007669"/>
    <property type="project" value="UniProtKB-KW"/>
</dbReference>
<feature type="region of interest" description="Disordered" evidence="5">
    <location>
        <begin position="545"/>
        <end position="592"/>
    </location>
</feature>
<dbReference type="InParanoid" id="E4WR39"/>
<feature type="compositionally biased region" description="Acidic residues" evidence="5">
    <location>
        <begin position="563"/>
        <end position="583"/>
    </location>
</feature>
<dbReference type="InterPro" id="IPR001969">
    <property type="entry name" value="Aspartic_peptidase_AS"/>
</dbReference>
<dbReference type="Gene3D" id="3.30.70.270">
    <property type="match status" value="1"/>
</dbReference>
<evidence type="ECO:0000259" key="7">
    <source>
        <dbReference type="Pfam" id="PF17919"/>
    </source>
</evidence>
<evidence type="ECO:0000256" key="3">
    <source>
        <dbReference type="ARBA" id="ARBA00022842"/>
    </source>
</evidence>
<dbReference type="InterPro" id="IPR043128">
    <property type="entry name" value="Rev_trsase/Diguanyl_cyclase"/>
</dbReference>
<feature type="region of interest" description="Disordered" evidence="5">
    <location>
        <begin position="411"/>
        <end position="438"/>
    </location>
</feature>
<keyword evidence="3" id="KW-0460">Magnesium</keyword>
<keyword evidence="9" id="KW-1185">Reference proteome</keyword>
<reference evidence="8 9" key="1">
    <citation type="journal article" date="2010" name="Science">
        <title>Plasticity of animal genome architecture unmasked by rapid evolution of a pelagic tunicate.</title>
        <authorList>
            <person name="Denoeud F."/>
            <person name="Henriet S."/>
            <person name="Mungpakdee S."/>
            <person name="Aury J.M."/>
            <person name="Da Silva C."/>
            <person name="Brinkmann H."/>
            <person name="Mikhaleva J."/>
            <person name="Olsen L.C."/>
            <person name="Jubin C."/>
            <person name="Canestro C."/>
            <person name="Bouquet J.M."/>
            <person name="Danks G."/>
            <person name="Poulain J."/>
            <person name="Campsteijn C."/>
            <person name="Adamski M."/>
            <person name="Cross I."/>
            <person name="Yadetie F."/>
            <person name="Muffato M."/>
            <person name="Louis A."/>
            <person name="Butcher S."/>
            <person name="Tsagkogeorga G."/>
            <person name="Konrad A."/>
            <person name="Singh S."/>
            <person name="Jensen M.F."/>
            <person name="Cong E.H."/>
            <person name="Eikeseth-Otteraa H."/>
            <person name="Noel B."/>
            <person name="Anthouard V."/>
            <person name="Porcel B.M."/>
            <person name="Kachouri-Lafond R."/>
            <person name="Nishino A."/>
            <person name="Ugolini M."/>
            <person name="Chourrout P."/>
            <person name="Nishida H."/>
            <person name="Aasland R."/>
            <person name="Huzurbazar S."/>
            <person name="Westhof E."/>
            <person name="Delsuc F."/>
            <person name="Lehrach H."/>
            <person name="Reinhardt R."/>
            <person name="Weissenbach J."/>
            <person name="Roy S.W."/>
            <person name="Artiguenave F."/>
            <person name="Postlethwait J.H."/>
            <person name="Manak J.R."/>
            <person name="Thompson E.M."/>
            <person name="Jaillon O."/>
            <person name="Du Pasquier L."/>
            <person name="Boudinot P."/>
            <person name="Liberles D.A."/>
            <person name="Volff J.N."/>
            <person name="Philippe H."/>
            <person name="Lenhard B."/>
            <person name="Roest Crollius H."/>
            <person name="Wincker P."/>
            <person name="Chourrout D."/>
        </authorList>
    </citation>
    <scope>NUCLEOTIDE SEQUENCE [LARGE SCALE GENOMIC DNA]</scope>
</reference>
<dbReference type="PANTHER" id="PTHR33064">
    <property type="entry name" value="POL PROTEIN"/>
    <property type="match status" value="1"/>
</dbReference>
<gene>
    <name evidence="8" type="ORF">GSOID_T00000212001</name>
</gene>
<dbReference type="PANTHER" id="PTHR33064:SF37">
    <property type="entry name" value="RIBONUCLEASE H"/>
    <property type="match status" value="1"/>
</dbReference>
<evidence type="ECO:0000256" key="2">
    <source>
        <dbReference type="ARBA" id="ARBA00012180"/>
    </source>
</evidence>
<evidence type="ECO:0000256" key="4">
    <source>
        <dbReference type="ARBA" id="ARBA00022908"/>
    </source>
</evidence>
<dbReference type="InterPro" id="IPR041577">
    <property type="entry name" value="RT_RNaseH_2"/>
</dbReference>
<name>E4WR39_OIKDI</name>
<organism evidence="8 9">
    <name type="scientific">Oikopleura dioica</name>
    <name type="common">Tunicate</name>
    <dbReference type="NCBI Taxonomy" id="34765"/>
    <lineage>
        <taxon>Eukaryota</taxon>
        <taxon>Metazoa</taxon>
        <taxon>Chordata</taxon>
        <taxon>Tunicata</taxon>
        <taxon>Appendicularia</taxon>
        <taxon>Copelata</taxon>
        <taxon>Oikopleuridae</taxon>
        <taxon>Oikopleura</taxon>
    </lineage>
</organism>
<evidence type="ECO:0000256" key="5">
    <source>
        <dbReference type="SAM" id="MobiDB-lite"/>
    </source>
</evidence>
<evidence type="ECO:0000256" key="1">
    <source>
        <dbReference type="ARBA" id="ARBA00010879"/>
    </source>
</evidence>